<accession>A0ACC5U744</accession>
<organism evidence="1 2">
    <name type="scientific">Pseudotamlana agarivorans</name>
    <dbReference type="NCBI Taxonomy" id="481183"/>
    <lineage>
        <taxon>Bacteria</taxon>
        <taxon>Pseudomonadati</taxon>
        <taxon>Bacteroidota</taxon>
        <taxon>Flavobacteriia</taxon>
        <taxon>Flavobacteriales</taxon>
        <taxon>Flavobacteriaceae</taxon>
        <taxon>Pseudotamlana</taxon>
    </lineage>
</organism>
<keyword evidence="2" id="KW-1185">Reference proteome</keyword>
<name>A0ACC5U744_9FLAO</name>
<sequence length="182" mass="21204">MVLVFAFVFSCGRTSETISVDANNDNLKLDNGILLYQEVPFNGEILDYYKPEKLKSKMTYVDGKKHGAETQWYANGNLLIERFYKEGFKTGTHKSWYQDGTQKFEYHFNDKGEFHGVVKEWYKNAQIFRDFNYVNGKEVGRQRLWKVDGSLKANYEVVNGERFGLIGLKKCYTVTVNEDDVK</sequence>
<proteinExistence type="predicted"/>
<evidence type="ECO:0000313" key="1">
    <source>
        <dbReference type="EMBL" id="MBU2950078.1"/>
    </source>
</evidence>
<dbReference type="EMBL" id="JAHKPD010000011">
    <property type="protein sequence ID" value="MBU2950078.1"/>
    <property type="molecule type" value="Genomic_DNA"/>
</dbReference>
<reference evidence="1" key="1">
    <citation type="submission" date="2021-05" db="EMBL/GenBank/DDBJ databases">
        <title>Draft genomes of bacteria isolated from model marine particles.</title>
        <authorList>
            <person name="Datta M.S."/>
            <person name="Schwartzman J.A."/>
            <person name="Enke T.N."/>
            <person name="Saavedra J."/>
            <person name="Cermak N."/>
            <person name="Cordero O.X."/>
        </authorList>
    </citation>
    <scope>NUCLEOTIDE SEQUENCE</scope>
    <source>
        <strain evidence="1">I2M19</strain>
    </source>
</reference>
<dbReference type="Proteomes" id="UP001647509">
    <property type="component" value="Unassembled WGS sequence"/>
</dbReference>
<evidence type="ECO:0000313" key="2">
    <source>
        <dbReference type="Proteomes" id="UP001647509"/>
    </source>
</evidence>
<gene>
    <name evidence="1" type="ORF">KO493_05135</name>
</gene>
<comment type="caution">
    <text evidence="1">The sequence shown here is derived from an EMBL/GenBank/DDBJ whole genome shotgun (WGS) entry which is preliminary data.</text>
</comment>
<protein>
    <submittedName>
        <fullName evidence="1">Uncharacterized protein</fullName>
    </submittedName>
</protein>